<evidence type="ECO:0000256" key="1">
    <source>
        <dbReference type="SAM" id="MobiDB-lite"/>
    </source>
</evidence>
<keyword evidence="3" id="KW-1185">Reference proteome</keyword>
<proteinExistence type="predicted"/>
<dbReference type="EMBL" id="CP024955">
    <property type="protein sequence ID" value="ATY84365.1"/>
    <property type="molecule type" value="Genomic_DNA"/>
</dbReference>
<sequence length="89" mass="9952">MDTSFRPDYTKDSFFPVAGRANARKHSESPQVGGTPDKILPDLYRSGETLEPPHACRRGLTRSPVELGRAVSIPAKKRYTQNMNHQDPT</sequence>
<reference evidence="3" key="1">
    <citation type="submission" date="2017-11" db="EMBL/GenBank/DDBJ databases">
        <title>Complete Genome Sequence of Kyrpidia sp. Strain EA-1, a thermophilic, hydrogen-oxidizing Bacterium, isolated from the Azores.</title>
        <authorList>
            <person name="Reiner J.E."/>
            <person name="Lapp C.J."/>
            <person name="Bunk B."/>
            <person name="Gescher J."/>
        </authorList>
    </citation>
    <scope>NUCLEOTIDE SEQUENCE [LARGE SCALE GENOMIC DNA]</scope>
    <source>
        <strain evidence="3">EA-1</strain>
    </source>
</reference>
<accession>A0A2K8N5J7</accession>
<gene>
    <name evidence="2" type="ORF">CVV65_04875</name>
</gene>
<feature type="compositionally biased region" description="Polar residues" evidence="1">
    <location>
        <begin position="80"/>
        <end position="89"/>
    </location>
</feature>
<dbReference type="KEGG" id="kyr:CVV65_04875"/>
<evidence type="ECO:0000313" key="2">
    <source>
        <dbReference type="EMBL" id="ATY84365.1"/>
    </source>
</evidence>
<evidence type="ECO:0000313" key="3">
    <source>
        <dbReference type="Proteomes" id="UP000231932"/>
    </source>
</evidence>
<dbReference type="Proteomes" id="UP000231932">
    <property type="component" value="Chromosome"/>
</dbReference>
<dbReference type="AlphaFoldDB" id="A0A2K8N5J7"/>
<protein>
    <submittedName>
        <fullName evidence="2">Uncharacterized protein</fullName>
    </submittedName>
</protein>
<feature type="region of interest" description="Disordered" evidence="1">
    <location>
        <begin position="19"/>
        <end position="89"/>
    </location>
</feature>
<organism evidence="2 3">
    <name type="scientific">Kyrpidia spormannii</name>
    <dbReference type="NCBI Taxonomy" id="2055160"/>
    <lineage>
        <taxon>Bacteria</taxon>
        <taxon>Bacillati</taxon>
        <taxon>Bacillota</taxon>
        <taxon>Bacilli</taxon>
        <taxon>Bacillales</taxon>
        <taxon>Alicyclobacillaceae</taxon>
        <taxon>Kyrpidia</taxon>
    </lineage>
</organism>
<name>A0A2K8N5J7_9BACL</name>